<name>A0A8B9FQL6_9PSIT</name>
<evidence type="ECO:0000313" key="3">
    <source>
        <dbReference type="Proteomes" id="UP000694522"/>
    </source>
</evidence>
<proteinExistence type="predicted"/>
<dbReference type="GO" id="GO:0042981">
    <property type="term" value="P:regulation of apoptotic process"/>
    <property type="evidence" value="ECO:0007669"/>
    <property type="project" value="InterPro"/>
</dbReference>
<protein>
    <recommendedName>
        <fullName evidence="1">CARD domain-containing protein</fullName>
    </recommendedName>
</protein>
<dbReference type="Proteomes" id="UP000694522">
    <property type="component" value="Unplaced"/>
</dbReference>
<reference evidence="2" key="2">
    <citation type="submission" date="2025-09" db="UniProtKB">
        <authorList>
            <consortium name="Ensembl"/>
        </authorList>
    </citation>
    <scope>IDENTIFICATION</scope>
</reference>
<keyword evidence="3" id="KW-1185">Reference proteome</keyword>
<dbReference type="InterPro" id="IPR001315">
    <property type="entry name" value="CARD"/>
</dbReference>
<reference evidence="2" key="1">
    <citation type="submission" date="2025-08" db="UniProtKB">
        <authorList>
            <consortium name="Ensembl"/>
        </authorList>
    </citation>
    <scope>IDENTIFICATION</scope>
</reference>
<feature type="domain" description="CARD" evidence="1">
    <location>
        <begin position="46"/>
        <end position="93"/>
    </location>
</feature>
<organism evidence="2 3">
    <name type="scientific">Amazona collaria</name>
    <name type="common">yellow-billed parrot</name>
    <dbReference type="NCBI Taxonomy" id="241587"/>
    <lineage>
        <taxon>Eukaryota</taxon>
        <taxon>Metazoa</taxon>
        <taxon>Chordata</taxon>
        <taxon>Craniata</taxon>
        <taxon>Vertebrata</taxon>
        <taxon>Euteleostomi</taxon>
        <taxon>Archelosauria</taxon>
        <taxon>Archosauria</taxon>
        <taxon>Dinosauria</taxon>
        <taxon>Saurischia</taxon>
        <taxon>Theropoda</taxon>
        <taxon>Coelurosauria</taxon>
        <taxon>Aves</taxon>
        <taxon>Neognathae</taxon>
        <taxon>Neoaves</taxon>
        <taxon>Telluraves</taxon>
        <taxon>Australaves</taxon>
        <taxon>Psittaciformes</taxon>
        <taxon>Psittacidae</taxon>
        <taxon>Amazona</taxon>
    </lineage>
</organism>
<accession>A0A8B9FQL6</accession>
<dbReference type="Pfam" id="PF00619">
    <property type="entry name" value="CARD"/>
    <property type="match status" value="1"/>
</dbReference>
<dbReference type="Ensembl" id="ENSACOT00000014237.1">
    <property type="protein sequence ID" value="ENSACOP00000013754.1"/>
    <property type="gene ID" value="ENSACOG00000009568.1"/>
</dbReference>
<evidence type="ECO:0000259" key="1">
    <source>
        <dbReference type="PROSITE" id="PS50209"/>
    </source>
</evidence>
<sequence length="138" mass="15262">MSPLSYWGQAWGCQCPVLRGLPPWEGLAQQPASARCQSMILGFPPLQSAGSRGDQARQLLIDLETRGKQAFPVFLSILRDTGQGDLADMLTEECGCPSAPPQLVDLRPVELELRGEEHPKSKTRGCDWFQGKQQRVGW</sequence>
<evidence type="ECO:0000313" key="2">
    <source>
        <dbReference type="Ensembl" id="ENSACOP00000013754.1"/>
    </source>
</evidence>
<dbReference type="InterPro" id="IPR011029">
    <property type="entry name" value="DEATH-like_dom_sf"/>
</dbReference>
<dbReference type="PROSITE" id="PS50209">
    <property type="entry name" value="CARD"/>
    <property type="match status" value="1"/>
</dbReference>
<dbReference type="Gene3D" id="1.10.533.10">
    <property type="entry name" value="Death Domain, Fas"/>
    <property type="match status" value="1"/>
</dbReference>
<dbReference type="AlphaFoldDB" id="A0A8B9FQL6"/>
<dbReference type="SUPFAM" id="SSF47986">
    <property type="entry name" value="DEATH domain"/>
    <property type="match status" value="1"/>
</dbReference>